<protein>
    <recommendedName>
        <fullName evidence="4">General secretion pathway protein GspM</fullName>
    </recommendedName>
</protein>
<evidence type="ECO:0000313" key="3">
    <source>
        <dbReference type="Proteomes" id="UP000528457"/>
    </source>
</evidence>
<reference evidence="2 3" key="1">
    <citation type="submission" date="2020-08" db="EMBL/GenBank/DDBJ databases">
        <title>Genomic Encyclopedia of Type Strains, Phase IV (KMG-IV): sequencing the most valuable type-strain genomes for metagenomic binning, comparative biology and taxonomic classification.</title>
        <authorList>
            <person name="Goeker M."/>
        </authorList>
    </citation>
    <scope>NUCLEOTIDE SEQUENCE [LARGE SCALE GENOMIC DNA]</scope>
    <source>
        <strain evidence="2 3">DSM 22368</strain>
    </source>
</reference>
<dbReference type="AlphaFoldDB" id="A0A7X0MUT8"/>
<dbReference type="RefSeq" id="WP_166849689.1">
    <property type="nucleotide sequence ID" value="NZ_JAAONY010000001.1"/>
</dbReference>
<evidence type="ECO:0000256" key="1">
    <source>
        <dbReference type="SAM" id="Phobius"/>
    </source>
</evidence>
<comment type="caution">
    <text evidence="2">The sequence shown here is derived from an EMBL/GenBank/DDBJ whole genome shotgun (WGS) entry which is preliminary data.</text>
</comment>
<dbReference type="Gene3D" id="3.30.70.60">
    <property type="match status" value="1"/>
</dbReference>
<gene>
    <name evidence="2" type="ORF">HNR48_001289</name>
</gene>
<dbReference type="InterPro" id="IPR014717">
    <property type="entry name" value="Transl_elong_EF1B/ribsomal_bS6"/>
</dbReference>
<evidence type="ECO:0000313" key="2">
    <source>
        <dbReference type="EMBL" id="MBB6521011.1"/>
    </source>
</evidence>
<organism evidence="2 3">
    <name type="scientific">Pseudoteredinibacter isoporae</name>
    <dbReference type="NCBI Taxonomy" id="570281"/>
    <lineage>
        <taxon>Bacteria</taxon>
        <taxon>Pseudomonadati</taxon>
        <taxon>Pseudomonadota</taxon>
        <taxon>Gammaproteobacteria</taxon>
        <taxon>Cellvibrionales</taxon>
        <taxon>Cellvibrionaceae</taxon>
        <taxon>Pseudoteredinibacter</taxon>
    </lineage>
</organism>
<name>A0A7X0MUT8_9GAMM</name>
<keyword evidence="1" id="KW-1133">Transmembrane helix</keyword>
<keyword evidence="1" id="KW-0812">Transmembrane</keyword>
<dbReference type="EMBL" id="JACHHT010000001">
    <property type="protein sequence ID" value="MBB6521011.1"/>
    <property type="molecule type" value="Genomic_DNA"/>
</dbReference>
<evidence type="ECO:0008006" key="4">
    <source>
        <dbReference type="Google" id="ProtNLM"/>
    </source>
</evidence>
<dbReference type="InterPro" id="IPR034756">
    <property type="entry name" value="T2SSM_b"/>
</dbReference>
<dbReference type="Proteomes" id="UP000528457">
    <property type="component" value="Unassembled WGS sequence"/>
</dbReference>
<keyword evidence="1" id="KW-0472">Membrane</keyword>
<keyword evidence="3" id="KW-1185">Reference proteome</keyword>
<dbReference type="InParanoid" id="A0A7X0MUT8"/>
<feature type="transmembrane region" description="Helical" evidence="1">
    <location>
        <begin position="12"/>
        <end position="31"/>
    </location>
</feature>
<sequence>MSKRFNAQRRAQLLIGLISGIAILVLCYLWLGFFNSYMQSSKEIYRYQPLMARLVGIEKAEAQLQSANELAEADIKRFVFPDQGGADVAAAALQQKVRNLAVEQGFTVSGSQILPSSEGDGFQRLSINMTLNGPMSSLVGMLDSFALLEPTVAISTAQLSPGRSRSNEQRVNMRITLEALRWRS</sequence>
<accession>A0A7X0MUT8</accession>
<dbReference type="Pfam" id="PF10741">
    <property type="entry name" value="T2SSM_b"/>
    <property type="match status" value="1"/>
</dbReference>
<proteinExistence type="predicted"/>
<dbReference type="NCBIfam" id="NF040576">
    <property type="entry name" value="T2SS_GspM_XpsM"/>
    <property type="match status" value="1"/>
</dbReference>